<protein>
    <submittedName>
        <fullName evidence="2">Uncharacterized protein</fullName>
    </submittedName>
</protein>
<feature type="transmembrane region" description="Helical" evidence="1">
    <location>
        <begin position="170"/>
        <end position="190"/>
    </location>
</feature>
<keyword evidence="3" id="KW-1185">Reference proteome</keyword>
<feature type="transmembrane region" description="Helical" evidence="1">
    <location>
        <begin position="310"/>
        <end position="330"/>
    </location>
</feature>
<accession>A0ABP4XRM2</accession>
<feature type="transmembrane region" description="Helical" evidence="1">
    <location>
        <begin position="406"/>
        <end position="430"/>
    </location>
</feature>
<evidence type="ECO:0000313" key="2">
    <source>
        <dbReference type="EMBL" id="GAA1787721.1"/>
    </source>
</evidence>
<keyword evidence="1" id="KW-1133">Transmembrane helix</keyword>
<feature type="transmembrane region" description="Helical" evidence="1">
    <location>
        <begin position="202"/>
        <end position="230"/>
    </location>
</feature>
<keyword evidence="1" id="KW-0812">Transmembrane</keyword>
<feature type="transmembrane region" description="Helical" evidence="1">
    <location>
        <begin position="242"/>
        <end position="263"/>
    </location>
</feature>
<feature type="transmembrane region" description="Helical" evidence="1">
    <location>
        <begin position="380"/>
        <end position="399"/>
    </location>
</feature>
<dbReference type="Proteomes" id="UP001499938">
    <property type="component" value="Unassembled WGS sequence"/>
</dbReference>
<dbReference type="EMBL" id="BAAAPO010000016">
    <property type="protein sequence ID" value="GAA1787721.1"/>
    <property type="molecule type" value="Genomic_DNA"/>
</dbReference>
<feature type="transmembrane region" description="Helical" evidence="1">
    <location>
        <begin position="337"/>
        <end position="360"/>
    </location>
</feature>
<keyword evidence="1" id="KW-0472">Membrane</keyword>
<feature type="transmembrane region" description="Helical" evidence="1">
    <location>
        <begin position="20"/>
        <end position="41"/>
    </location>
</feature>
<evidence type="ECO:0000256" key="1">
    <source>
        <dbReference type="SAM" id="Phobius"/>
    </source>
</evidence>
<gene>
    <name evidence="2" type="ORF">GCM10009811_11050</name>
</gene>
<proteinExistence type="predicted"/>
<comment type="caution">
    <text evidence="2">The sequence shown here is derived from an EMBL/GenBank/DDBJ whole genome shotgun (WGS) entry which is preliminary data.</text>
</comment>
<name>A0ABP4XRM2_9MICO</name>
<evidence type="ECO:0000313" key="3">
    <source>
        <dbReference type="Proteomes" id="UP001499938"/>
    </source>
</evidence>
<sequence length="640" mass="64741">MSSTTGGPASRLLRHAPDLVALACALLIGAPFLARGTVIAYDLAWVPRPRWTPFVLGVGIPAPRAVPSDAVAVLLGRLIGAGLAEALLVVGSLALAGMGAARLLAPVGLAPESHDSLRMPEPCASPRLESGVKRKFPASGDKREAPGLGGRCVAAAVAVWNPFVAERLAIGHWTVLLAYAVLPWLVRAAVRHRAGIAGSWPVLAWLAGSGVGGANALIITAPVVLIVVLWPGAYGGRWSPRAGGLALLVAAGSAAAWALPALLAGVAGDPAGTRLFAARADTPYGLFGSALSGGALWSQATHAVRGPAPLTGVLTLGFLAALVVALPRLVRSPLVPLVGAGLLGLLLVTISGSSASEGLWSWLLSAVPGGGVLRDSQKLLAPWMLLVALAVGVAVHRVCRLPALRAAAPVLAIAATLLPLALQPTFAWGLGGRLVSSQVPAEYLATTAALSGREAGLVGLLPWNQYRRYPWNGERVALTVAPRLVGQQVLANDALPTRSGWVAGEDPRSAAVSAEIAAGADPVEALRRQGVRYVLIETDAAAGAAPDADAATGSGPAAGASPLVPDSLAGQVPIASGPSAAAYDLGPSTTPLPSMSGPVRAGWALTLATWLLVSVGALPRWRSARAGRARGGRATSASTI</sequence>
<reference evidence="3" key="1">
    <citation type="journal article" date="2019" name="Int. J. Syst. Evol. Microbiol.">
        <title>The Global Catalogue of Microorganisms (GCM) 10K type strain sequencing project: providing services to taxonomists for standard genome sequencing and annotation.</title>
        <authorList>
            <consortium name="The Broad Institute Genomics Platform"/>
            <consortium name="The Broad Institute Genome Sequencing Center for Infectious Disease"/>
            <person name="Wu L."/>
            <person name="Ma J."/>
        </authorList>
    </citation>
    <scope>NUCLEOTIDE SEQUENCE [LARGE SCALE GENOMIC DNA]</scope>
    <source>
        <strain evidence="3">JCM 15592</strain>
    </source>
</reference>
<dbReference type="RefSeq" id="WP_344082328.1">
    <property type="nucleotide sequence ID" value="NZ_BAAAPO010000016.1"/>
</dbReference>
<organism evidence="2 3">
    <name type="scientific">Nostocoides veronense</name>
    <dbReference type="NCBI Taxonomy" id="330836"/>
    <lineage>
        <taxon>Bacteria</taxon>
        <taxon>Bacillati</taxon>
        <taxon>Actinomycetota</taxon>
        <taxon>Actinomycetes</taxon>
        <taxon>Micrococcales</taxon>
        <taxon>Intrasporangiaceae</taxon>
        <taxon>Nostocoides</taxon>
    </lineage>
</organism>